<protein>
    <recommendedName>
        <fullName evidence="3">Zn(2)-C6 fungal-type domain-containing protein</fullName>
    </recommendedName>
</protein>
<evidence type="ECO:0000256" key="2">
    <source>
        <dbReference type="ARBA" id="ARBA00023242"/>
    </source>
</evidence>
<evidence type="ECO:0000313" key="4">
    <source>
        <dbReference type="EMBL" id="CAG7558111.1"/>
    </source>
</evidence>
<reference evidence="4" key="1">
    <citation type="submission" date="2021-05" db="EMBL/GenBank/DDBJ databases">
        <authorList>
            <person name="Khan N."/>
        </authorList>
    </citation>
    <scope>NUCLEOTIDE SEQUENCE</scope>
</reference>
<keyword evidence="2" id="KW-0539">Nucleus</keyword>
<feature type="domain" description="Zn(2)-C6 fungal-type" evidence="3">
    <location>
        <begin position="18"/>
        <end position="45"/>
    </location>
</feature>
<gene>
    <name evidence="4" type="ORF">FEQUK3_LOCUS3876</name>
</gene>
<dbReference type="Proteomes" id="UP000693738">
    <property type="component" value="Unassembled WGS sequence"/>
</dbReference>
<name>A0A8J2N982_FUSEQ</name>
<dbReference type="InterPro" id="IPR021858">
    <property type="entry name" value="Fun_TF"/>
</dbReference>
<dbReference type="InterPro" id="IPR001138">
    <property type="entry name" value="Zn2Cys6_DnaBD"/>
</dbReference>
<proteinExistence type="predicted"/>
<comment type="subcellular location">
    <subcellularLocation>
        <location evidence="1">Nucleus</location>
    </subcellularLocation>
</comment>
<dbReference type="PROSITE" id="PS50048">
    <property type="entry name" value="ZN2_CY6_FUNGAL_2"/>
    <property type="match status" value="1"/>
</dbReference>
<dbReference type="GO" id="GO:0008270">
    <property type="term" value="F:zinc ion binding"/>
    <property type="evidence" value="ECO:0007669"/>
    <property type="project" value="InterPro"/>
</dbReference>
<dbReference type="Pfam" id="PF00172">
    <property type="entry name" value="Zn_clus"/>
    <property type="match status" value="1"/>
</dbReference>
<dbReference type="PANTHER" id="PTHR37534">
    <property type="entry name" value="TRANSCRIPTIONAL ACTIVATOR PROTEIN UGA3"/>
    <property type="match status" value="1"/>
</dbReference>
<evidence type="ECO:0000256" key="1">
    <source>
        <dbReference type="ARBA" id="ARBA00004123"/>
    </source>
</evidence>
<dbReference type="GO" id="GO:0005634">
    <property type="term" value="C:nucleus"/>
    <property type="evidence" value="ECO:0007669"/>
    <property type="project" value="UniProtKB-SubCell"/>
</dbReference>
<dbReference type="EMBL" id="CAJSTJ010000122">
    <property type="protein sequence ID" value="CAG7558111.1"/>
    <property type="molecule type" value="Genomic_DNA"/>
</dbReference>
<dbReference type="CDD" id="cd00067">
    <property type="entry name" value="GAL4"/>
    <property type="match status" value="1"/>
</dbReference>
<dbReference type="Pfam" id="PF11951">
    <property type="entry name" value="Fungal_trans_2"/>
    <property type="match status" value="1"/>
</dbReference>
<organism evidence="4 5">
    <name type="scientific">Fusarium equiseti</name>
    <name type="common">Fusarium scirpi</name>
    <dbReference type="NCBI Taxonomy" id="61235"/>
    <lineage>
        <taxon>Eukaryota</taxon>
        <taxon>Fungi</taxon>
        <taxon>Dikarya</taxon>
        <taxon>Ascomycota</taxon>
        <taxon>Pezizomycotina</taxon>
        <taxon>Sordariomycetes</taxon>
        <taxon>Hypocreomycetidae</taxon>
        <taxon>Hypocreales</taxon>
        <taxon>Nectriaceae</taxon>
        <taxon>Fusarium</taxon>
        <taxon>Fusarium incarnatum-equiseti species complex</taxon>
    </lineage>
</organism>
<sequence length="442" mass="50352">MSSKRNVGPLDKRKKLTRCQSCAKRRIKCQGGSPCEYCIRTNKTCLPQENPAVKAKFVYDNTSQVVAHVAAKSEVKYLNYFSVFMKRCQFTKESTDSVSDLLPLIQTCAPLQEAAIAIGALEASRRATVNFTSERQSPGIVALQSYGTSIRKLQAELESLEASQCQGVLWCTLLLGLFDLMTQVTGDQWDKHMLYGTSRILKTFGMMRPIDRLAKQFLGAFNWLEANRAILYCEETILSQGDWPQYGYSTPSQLSQVDTIFELFVQVSSFSKFFFDRIESIPESRRVYNPDINHLAREGRAYQHRLQDWHSQHLGDTEHGDIYCKLELAISHALQLLICMNYTFYTCWDEETIPRLTTREIQSRVSAIVCCADQIVDSSNIPGLLMLFPLRMAGANTNERSQKDRILRLLERISQTGFVVSNRITVDLEEVWAYKALYSIGQ</sequence>
<dbReference type="AlphaFoldDB" id="A0A8J2N982"/>
<comment type="caution">
    <text evidence="4">The sequence shown here is derived from an EMBL/GenBank/DDBJ whole genome shotgun (WGS) entry which is preliminary data.</text>
</comment>
<dbReference type="PANTHER" id="PTHR37534:SF46">
    <property type="entry name" value="ZN(II)2CYS6 TRANSCRIPTION FACTOR (EUROFUNG)"/>
    <property type="match status" value="1"/>
</dbReference>
<dbReference type="GO" id="GO:0000981">
    <property type="term" value="F:DNA-binding transcription factor activity, RNA polymerase II-specific"/>
    <property type="evidence" value="ECO:0007669"/>
    <property type="project" value="InterPro"/>
</dbReference>
<evidence type="ECO:0000259" key="3">
    <source>
        <dbReference type="PROSITE" id="PS50048"/>
    </source>
</evidence>
<evidence type="ECO:0000313" key="5">
    <source>
        <dbReference type="Proteomes" id="UP000693738"/>
    </source>
</evidence>
<accession>A0A8J2N982</accession>